<dbReference type="InterPro" id="IPR002934">
    <property type="entry name" value="Polymerase_NTP_transf_dom"/>
</dbReference>
<dbReference type="GO" id="GO:0016779">
    <property type="term" value="F:nucleotidyltransferase activity"/>
    <property type="evidence" value="ECO:0007669"/>
    <property type="project" value="InterPro"/>
</dbReference>
<dbReference type="CDD" id="cd05403">
    <property type="entry name" value="NT_KNTase_like"/>
    <property type="match status" value="1"/>
</dbReference>
<sequence length="540" mass="62308">MTNNTDKQKDNTTSSSPVITETNLAQLARGLLLMNIQKEMDEPGYTPIDRITKNRKVVQRRQEYCSDIERVISEAKLTIHLQLEVQNEVKVGEKSYQPEEIISYYNGIFLDQVHQLKDKLFRMIALLLLVPETAQDNQKKDPKKIEYQPFLTKNEVKLKEIGIYDLLSQWGSGNLAKALDKRTYHHHFVSTLRLNSDFQNIKMSRMMLNPLTSNQLSEYGKKRMAEIGEESYRKWRKELVDKQQEIIGEIEQNIEEISEKLITHFKVPATPVESAPIISKYMEFLASMDIHNEASITKIPTDLKPLIDGFLEIAEKEIGGTLHLPYSVYLVGSCARGEYIPGCSDINLYFIFDADTNTNLSKSNPLVNLVFLSKKQYQSNAHKKDRFICWSDGVLLHGNGFKMGKKDFPKPGSLLCLLLNKGFIEKLEQIRKEVAALKNQDPDTLRQYSVKMVKIMLDFDFGVAMSNKPFYTASRKGKIAYTKESWPNERRTNTFEQIYYKGIIRQEDFPMVIDTFLENAKKNYQKLLDVEADIIKNPAR</sequence>
<feature type="domain" description="Polymerase nucleotidyl transferase" evidence="1">
    <location>
        <begin position="323"/>
        <end position="358"/>
    </location>
</feature>
<evidence type="ECO:0000259" key="1">
    <source>
        <dbReference type="Pfam" id="PF01909"/>
    </source>
</evidence>
<dbReference type="AlphaFoldDB" id="A0A0G0X7P2"/>
<accession>A0A0G0X7P2</accession>
<dbReference type="EMBL" id="LCAB01000003">
    <property type="protein sequence ID" value="KKR83642.1"/>
    <property type="molecule type" value="Genomic_DNA"/>
</dbReference>
<gene>
    <name evidence="2" type="ORF">UU29_C0003G0044</name>
</gene>
<dbReference type="InterPro" id="IPR043519">
    <property type="entry name" value="NT_sf"/>
</dbReference>
<dbReference type="SUPFAM" id="SSF81301">
    <property type="entry name" value="Nucleotidyltransferase"/>
    <property type="match status" value="1"/>
</dbReference>
<dbReference type="Pfam" id="PF01909">
    <property type="entry name" value="NTP_transf_2"/>
    <property type="match status" value="1"/>
</dbReference>
<comment type="caution">
    <text evidence="2">The sequence shown here is derived from an EMBL/GenBank/DDBJ whole genome shotgun (WGS) entry which is preliminary data.</text>
</comment>
<evidence type="ECO:0000313" key="3">
    <source>
        <dbReference type="Proteomes" id="UP000034601"/>
    </source>
</evidence>
<organism evidence="2 3">
    <name type="scientific">Candidatus Daviesbacteria bacterium GW2011_GWA2_40_9</name>
    <dbReference type="NCBI Taxonomy" id="1618424"/>
    <lineage>
        <taxon>Bacteria</taxon>
        <taxon>Candidatus Daviesiibacteriota</taxon>
    </lineage>
</organism>
<proteinExistence type="predicted"/>
<protein>
    <recommendedName>
        <fullName evidence="1">Polymerase nucleotidyl transferase domain-containing protein</fullName>
    </recommendedName>
</protein>
<dbReference type="Proteomes" id="UP000034601">
    <property type="component" value="Unassembled WGS sequence"/>
</dbReference>
<reference evidence="2 3" key="1">
    <citation type="journal article" date="2015" name="Nature">
        <title>rRNA introns, odd ribosomes, and small enigmatic genomes across a large radiation of phyla.</title>
        <authorList>
            <person name="Brown C.T."/>
            <person name="Hug L.A."/>
            <person name="Thomas B.C."/>
            <person name="Sharon I."/>
            <person name="Castelle C.J."/>
            <person name="Singh A."/>
            <person name="Wilkins M.J."/>
            <person name="Williams K.H."/>
            <person name="Banfield J.F."/>
        </authorList>
    </citation>
    <scope>NUCLEOTIDE SEQUENCE [LARGE SCALE GENOMIC DNA]</scope>
</reference>
<evidence type="ECO:0000313" key="2">
    <source>
        <dbReference type="EMBL" id="KKR83642.1"/>
    </source>
</evidence>
<name>A0A0G0X7P2_9BACT</name>